<dbReference type="OrthoDB" id="2614383at2759"/>
<gene>
    <name evidence="3" type="ORF">P691DRAFT_790858</name>
</gene>
<accession>A0A9P6C2E9</accession>
<dbReference type="SUPFAM" id="SSF52540">
    <property type="entry name" value="P-loop containing nucleoside triphosphate hydrolases"/>
    <property type="match status" value="1"/>
</dbReference>
<dbReference type="Proteomes" id="UP000807342">
    <property type="component" value="Unassembled WGS sequence"/>
</dbReference>
<organism evidence="3 4">
    <name type="scientific">Macrolepiota fuliginosa MF-IS2</name>
    <dbReference type="NCBI Taxonomy" id="1400762"/>
    <lineage>
        <taxon>Eukaryota</taxon>
        <taxon>Fungi</taxon>
        <taxon>Dikarya</taxon>
        <taxon>Basidiomycota</taxon>
        <taxon>Agaricomycotina</taxon>
        <taxon>Agaricomycetes</taxon>
        <taxon>Agaricomycetidae</taxon>
        <taxon>Agaricales</taxon>
        <taxon>Agaricineae</taxon>
        <taxon>Agaricaceae</taxon>
        <taxon>Macrolepiota</taxon>
    </lineage>
</organism>
<evidence type="ECO:0000256" key="1">
    <source>
        <dbReference type="SAM" id="MobiDB-lite"/>
    </source>
</evidence>
<proteinExistence type="predicted"/>
<dbReference type="Gene3D" id="3.40.50.300">
    <property type="entry name" value="P-loop containing nucleotide triphosphate hydrolases"/>
    <property type="match status" value="1"/>
</dbReference>
<dbReference type="AlphaFoldDB" id="A0A9P6C2E9"/>
<keyword evidence="4" id="KW-1185">Reference proteome</keyword>
<comment type="caution">
    <text evidence="3">The sequence shown here is derived from an EMBL/GenBank/DDBJ whole genome shotgun (WGS) entry which is preliminary data.</text>
</comment>
<sequence>MFPYFGTPTSSTQNSTESLVGKSPRIIAVMGPTGAGKSTFINTVSGVDVQVGNGLESCTQVLQAVSCNDPFQNRDFVFVDTPGFDDTHRSDVEILEEIAYWLEKTYEGGVKLSGVLYLHRITDNRMTNTLMRNLNMFEKLCGKDALSNVIFVTTMWGELEEGDDSGNKHEEELRNNYLKFFLSKGSQMLRFEQTISSAWGIINALPMTQKALKIQKEMVDKNIPLAETSAGRSLFSWLRRATRSLRGLISRLDSLIRGTRSSQNPESIENQAAEGLEAARAKADAGLKDIENQKSRLSRRKQKQARRTK</sequence>
<protein>
    <submittedName>
        <fullName evidence="3">P-loop containing nucleoside triphosphate hydrolase protein</fullName>
    </submittedName>
</protein>
<feature type="compositionally biased region" description="Basic and acidic residues" evidence="1">
    <location>
        <begin position="283"/>
        <end position="294"/>
    </location>
</feature>
<dbReference type="InterPro" id="IPR027417">
    <property type="entry name" value="P-loop_NTPase"/>
</dbReference>
<reference evidence="3" key="1">
    <citation type="submission" date="2020-11" db="EMBL/GenBank/DDBJ databases">
        <authorList>
            <consortium name="DOE Joint Genome Institute"/>
            <person name="Ahrendt S."/>
            <person name="Riley R."/>
            <person name="Andreopoulos W."/>
            <person name="Labutti K."/>
            <person name="Pangilinan J."/>
            <person name="Ruiz-Duenas F.J."/>
            <person name="Barrasa J.M."/>
            <person name="Sanchez-Garcia M."/>
            <person name="Camarero S."/>
            <person name="Miyauchi S."/>
            <person name="Serrano A."/>
            <person name="Linde D."/>
            <person name="Babiker R."/>
            <person name="Drula E."/>
            <person name="Ayuso-Fernandez I."/>
            <person name="Pacheco R."/>
            <person name="Padilla G."/>
            <person name="Ferreira P."/>
            <person name="Barriuso J."/>
            <person name="Kellner H."/>
            <person name="Castanera R."/>
            <person name="Alfaro M."/>
            <person name="Ramirez L."/>
            <person name="Pisabarro A.G."/>
            <person name="Kuo A."/>
            <person name="Tritt A."/>
            <person name="Lipzen A."/>
            <person name="He G."/>
            <person name="Yan M."/>
            <person name="Ng V."/>
            <person name="Cullen D."/>
            <person name="Martin F."/>
            <person name="Rosso M.-N."/>
            <person name="Henrissat B."/>
            <person name="Hibbett D."/>
            <person name="Martinez A.T."/>
            <person name="Grigoriev I.V."/>
        </authorList>
    </citation>
    <scope>NUCLEOTIDE SEQUENCE</scope>
    <source>
        <strain evidence="3">MF-IS2</strain>
    </source>
</reference>
<dbReference type="Pfam" id="PF01926">
    <property type="entry name" value="MMR_HSR1"/>
    <property type="match status" value="1"/>
</dbReference>
<feature type="region of interest" description="Disordered" evidence="1">
    <location>
        <begin position="283"/>
        <end position="309"/>
    </location>
</feature>
<dbReference type="InterPro" id="IPR006073">
    <property type="entry name" value="GTP-bd"/>
</dbReference>
<dbReference type="GO" id="GO:0005525">
    <property type="term" value="F:GTP binding"/>
    <property type="evidence" value="ECO:0007669"/>
    <property type="project" value="InterPro"/>
</dbReference>
<dbReference type="EMBL" id="MU151128">
    <property type="protein sequence ID" value="KAF9449511.1"/>
    <property type="molecule type" value="Genomic_DNA"/>
</dbReference>
<evidence type="ECO:0000259" key="2">
    <source>
        <dbReference type="Pfam" id="PF01926"/>
    </source>
</evidence>
<dbReference type="GO" id="GO:0016787">
    <property type="term" value="F:hydrolase activity"/>
    <property type="evidence" value="ECO:0007669"/>
    <property type="project" value="UniProtKB-KW"/>
</dbReference>
<dbReference type="CDD" id="cd00882">
    <property type="entry name" value="Ras_like_GTPase"/>
    <property type="match status" value="1"/>
</dbReference>
<keyword evidence="3" id="KW-0378">Hydrolase</keyword>
<name>A0A9P6C2E9_9AGAR</name>
<feature type="domain" description="G" evidence="2">
    <location>
        <begin position="27"/>
        <end position="118"/>
    </location>
</feature>
<feature type="compositionally biased region" description="Basic residues" evidence="1">
    <location>
        <begin position="296"/>
        <end position="309"/>
    </location>
</feature>
<evidence type="ECO:0000313" key="4">
    <source>
        <dbReference type="Proteomes" id="UP000807342"/>
    </source>
</evidence>
<evidence type="ECO:0000313" key="3">
    <source>
        <dbReference type="EMBL" id="KAF9449511.1"/>
    </source>
</evidence>